<dbReference type="Proteomes" id="UP000765845">
    <property type="component" value="Unassembled WGS sequence"/>
</dbReference>
<keyword evidence="6 7" id="KW-0961">Cell wall biogenesis/degradation</keyword>
<dbReference type="RefSeq" id="WP_168451777.1">
    <property type="nucleotide sequence ID" value="NZ_JAAWWK010000007.1"/>
</dbReference>
<keyword evidence="3" id="KW-0808">Transferase</keyword>
<evidence type="ECO:0000256" key="7">
    <source>
        <dbReference type="PROSITE-ProRule" id="PRU01373"/>
    </source>
</evidence>
<proteinExistence type="inferred from homology"/>
<evidence type="ECO:0000256" key="1">
    <source>
        <dbReference type="ARBA" id="ARBA00004752"/>
    </source>
</evidence>
<dbReference type="InterPro" id="IPR005490">
    <property type="entry name" value="LD_TPept_cat_dom"/>
</dbReference>
<dbReference type="InterPro" id="IPR036366">
    <property type="entry name" value="PGBDSf"/>
</dbReference>
<dbReference type="SUPFAM" id="SSF47090">
    <property type="entry name" value="PGBD-like"/>
    <property type="match status" value="1"/>
</dbReference>
<dbReference type="InterPro" id="IPR002477">
    <property type="entry name" value="Peptidoglycan-bd-like"/>
</dbReference>
<organism evidence="9 10">
    <name type="scientific">Spongiibacter thalassae</name>
    <dbReference type="NCBI Taxonomy" id="2721624"/>
    <lineage>
        <taxon>Bacteria</taxon>
        <taxon>Pseudomonadati</taxon>
        <taxon>Pseudomonadota</taxon>
        <taxon>Gammaproteobacteria</taxon>
        <taxon>Cellvibrionales</taxon>
        <taxon>Spongiibacteraceae</taxon>
        <taxon>Spongiibacter</taxon>
    </lineage>
</organism>
<name>A0ABX1GM72_9GAMM</name>
<evidence type="ECO:0000256" key="3">
    <source>
        <dbReference type="ARBA" id="ARBA00022679"/>
    </source>
</evidence>
<evidence type="ECO:0000256" key="2">
    <source>
        <dbReference type="ARBA" id="ARBA00005992"/>
    </source>
</evidence>
<evidence type="ECO:0000256" key="4">
    <source>
        <dbReference type="ARBA" id="ARBA00022960"/>
    </source>
</evidence>
<evidence type="ECO:0000256" key="5">
    <source>
        <dbReference type="ARBA" id="ARBA00022984"/>
    </source>
</evidence>
<dbReference type="InterPro" id="IPR052905">
    <property type="entry name" value="LD-transpeptidase_YkuD-like"/>
</dbReference>
<dbReference type="InterPro" id="IPR045380">
    <property type="entry name" value="LD_TPept_scaffold_dom"/>
</dbReference>
<reference evidence="9 10" key="1">
    <citation type="submission" date="2020-04" db="EMBL/GenBank/DDBJ databases">
        <authorList>
            <person name="Yoon J."/>
        </authorList>
    </citation>
    <scope>NUCLEOTIDE SEQUENCE [LARGE SCALE GENOMIC DNA]</scope>
    <source>
        <strain evidence="9 10">KMU-166</strain>
    </source>
</reference>
<dbReference type="InterPro" id="IPR038063">
    <property type="entry name" value="Transpep_catalytic_dom"/>
</dbReference>
<dbReference type="Gene3D" id="2.40.440.10">
    <property type="entry name" value="L,D-transpeptidase catalytic domain-like"/>
    <property type="match status" value="1"/>
</dbReference>
<protein>
    <submittedName>
        <fullName evidence="9">L,D-transpeptidase family protein</fullName>
    </submittedName>
</protein>
<dbReference type="Pfam" id="PF01471">
    <property type="entry name" value="PG_binding_1"/>
    <property type="match status" value="1"/>
</dbReference>
<dbReference type="Gene3D" id="1.10.101.10">
    <property type="entry name" value="PGBD-like superfamily/PGBD"/>
    <property type="match status" value="1"/>
</dbReference>
<comment type="caution">
    <text evidence="9">The sequence shown here is derived from an EMBL/GenBank/DDBJ whole genome shotgun (WGS) entry which is preliminary data.</text>
</comment>
<evidence type="ECO:0000313" key="9">
    <source>
        <dbReference type="EMBL" id="NKI19254.1"/>
    </source>
</evidence>
<feature type="active site" description="Nucleophile" evidence="7">
    <location>
        <position position="460"/>
    </location>
</feature>
<comment type="similarity">
    <text evidence="2">Belongs to the YkuD family.</text>
</comment>
<evidence type="ECO:0000256" key="6">
    <source>
        <dbReference type="ARBA" id="ARBA00023316"/>
    </source>
</evidence>
<gene>
    <name evidence="9" type="ORF">HCU74_17745</name>
</gene>
<dbReference type="SUPFAM" id="SSF141523">
    <property type="entry name" value="L,D-transpeptidase catalytic domain-like"/>
    <property type="match status" value="1"/>
</dbReference>
<dbReference type="Pfam" id="PF20142">
    <property type="entry name" value="Scaffold"/>
    <property type="match status" value="1"/>
</dbReference>
<dbReference type="EMBL" id="JAAWWK010000007">
    <property type="protein sequence ID" value="NKI19254.1"/>
    <property type="molecule type" value="Genomic_DNA"/>
</dbReference>
<dbReference type="PANTHER" id="PTHR41533">
    <property type="entry name" value="L,D-TRANSPEPTIDASE HI_1667-RELATED"/>
    <property type="match status" value="1"/>
</dbReference>
<feature type="domain" description="L,D-TPase catalytic" evidence="8">
    <location>
        <begin position="313"/>
        <end position="484"/>
    </location>
</feature>
<sequence>MLILLQSAALLTQGGNPPHTAYRGVFRFLIVLIIALAAYPASAVDAQQIRDFLARQPDDLIYTSSLRPVRQLEVQRFYASREFRPIWKYGDRREQLEQAVASLLGDGLNPAHYRVPSAKEVDTALGEVSATAVWMQAALDLRFGRLDRSQIEPIWHYFSDFADDARALLLNTLLFKIDEPLAAIEALRPDTPVYQRLREEYLRRYRQQGQPPPAYVPPGPTLSPGDRGYRVARLRDRLRATGQEFASHFGEDYYDAELSEAVKRFQYRHSLAEDGHVGPATLAALNVTPDERLGQLRANLERWRWMTPELEDNLLLVNIAGARLKYFVNGEQVWVSRTLVGRNSRPTPALKSLVTYLTFNPDWTIPPTIFREDKQPQIQENAQFFEENPYIVVDHSGRQVDPATVNWDNPKGVLLRQRPGPENPLGQVVVRFPNPFSVYLHDTPNKALFGKVRRAGSSGCVRVEEAVDLAYLIMRNAGDYFPAEVDELFRRGEKRNVNLVTQIPILMDYWTADIDEAGRLIFQADIYDRDRALSLALEE</sequence>
<feature type="active site" description="Proton donor/acceptor" evidence="7">
    <location>
        <position position="441"/>
    </location>
</feature>
<evidence type="ECO:0000259" key="8">
    <source>
        <dbReference type="PROSITE" id="PS52029"/>
    </source>
</evidence>
<dbReference type="InterPro" id="IPR036365">
    <property type="entry name" value="PGBD-like_sf"/>
</dbReference>
<dbReference type="PROSITE" id="PS52029">
    <property type="entry name" value="LD_TPASE"/>
    <property type="match status" value="1"/>
</dbReference>
<keyword evidence="5 7" id="KW-0573">Peptidoglycan synthesis</keyword>
<keyword evidence="4 7" id="KW-0133">Cell shape</keyword>
<dbReference type="PANTHER" id="PTHR41533:SF2">
    <property type="entry name" value="BLR7131 PROTEIN"/>
    <property type="match status" value="1"/>
</dbReference>
<dbReference type="Pfam" id="PF03734">
    <property type="entry name" value="YkuD"/>
    <property type="match status" value="1"/>
</dbReference>
<comment type="pathway">
    <text evidence="1 7">Cell wall biogenesis; peptidoglycan biosynthesis.</text>
</comment>
<dbReference type="CDD" id="cd16913">
    <property type="entry name" value="YkuD_like"/>
    <property type="match status" value="1"/>
</dbReference>
<accession>A0ABX1GM72</accession>
<keyword evidence="10" id="KW-1185">Reference proteome</keyword>
<evidence type="ECO:0000313" key="10">
    <source>
        <dbReference type="Proteomes" id="UP000765845"/>
    </source>
</evidence>